<sequence>MLRFRLTGLDEGGVRQSRENDNLRLVCLIEGGGKLAVWGRPDSCENIDNVQSSVPCVVECECIEPETWALKYGHTKWVPQGSTLRVLSESSN</sequence>
<accession>E7C8S0</accession>
<organism evidence="1">
    <name type="scientific">uncultured gamma proteobacterium HF4000_48E10</name>
    <dbReference type="NCBI Taxonomy" id="723583"/>
    <lineage>
        <taxon>Bacteria</taxon>
        <taxon>Pseudomonadati</taxon>
        <taxon>Pseudomonadota</taxon>
        <taxon>Gammaproteobacteria</taxon>
        <taxon>environmental samples</taxon>
    </lineage>
</organism>
<protein>
    <submittedName>
        <fullName evidence="1">Uncharacterized protein</fullName>
    </submittedName>
</protein>
<dbReference type="AlphaFoldDB" id="E7C8S0"/>
<evidence type="ECO:0000313" key="1">
    <source>
        <dbReference type="EMBL" id="ADI23844.1"/>
    </source>
</evidence>
<proteinExistence type="predicted"/>
<dbReference type="EMBL" id="GU568025">
    <property type="protein sequence ID" value="ADI23844.1"/>
    <property type="molecule type" value="Genomic_DNA"/>
</dbReference>
<reference evidence="1" key="1">
    <citation type="submission" date="2010-01" db="EMBL/GenBank/DDBJ databases">
        <title>Genome fragments of uncultured bacteria from the North Pacific subtropical Gyre.</title>
        <authorList>
            <person name="Pham V.D."/>
            <person name="Delong E.F."/>
        </authorList>
    </citation>
    <scope>NUCLEOTIDE SEQUENCE</scope>
</reference>
<name>E7C8S0_9GAMM</name>